<dbReference type="InterPro" id="IPR002083">
    <property type="entry name" value="MATH/TRAF_dom"/>
</dbReference>
<feature type="domain" description="BTB" evidence="3">
    <location>
        <begin position="183"/>
        <end position="245"/>
    </location>
</feature>
<dbReference type="Pfam" id="PF00651">
    <property type="entry name" value="BTB"/>
    <property type="match status" value="1"/>
</dbReference>
<dbReference type="InterPro" id="IPR011333">
    <property type="entry name" value="SKP1/BTB/POZ_sf"/>
</dbReference>
<evidence type="ECO:0000259" key="3">
    <source>
        <dbReference type="PROSITE" id="PS50097"/>
    </source>
</evidence>
<accession>A0A811SDE1</accession>
<keyword evidence="5" id="KW-1185">Reference proteome</keyword>
<sequence length="360" mass="40205">MQFSKDLTETEYKVHLVKIDRYSTNKEYLRSVALYKSEYISYGTFDAAGYDWEVRYHPFHPDLSKEWIAFRLGLRSKVCENGVKATLRCQLVDVTGILPPFGDQRATYRYTKQEELGPPILLLTHEELLKLGYLKNDSLAVECAISVWRSPRGAGANVHPSAGLPSTDLHQQLGELQQSHKGADITLFVSGESFMAHKIILAARSPIFMAEFFGPPMKESSSGVVDIKGIEPAAFKAMLHFIYTDTCPELAQQHGSDIGRQESMAIAQHLLSAADRFGLDRLKLMCEDKLCSGINVGMVATNLALAEQHSCCRLKTRCIKFIVDSPANLEAVLATEGYKHLVANCQFPMTELLRSAVEKR</sequence>
<dbReference type="SUPFAM" id="SSF54695">
    <property type="entry name" value="POZ domain"/>
    <property type="match status" value="1"/>
</dbReference>
<dbReference type="PANTHER" id="PTHR26379">
    <property type="entry name" value="BTB/POZ AND MATH DOMAIN-CONTAINING PROTEIN 1"/>
    <property type="match status" value="1"/>
</dbReference>
<evidence type="ECO:0000313" key="5">
    <source>
        <dbReference type="Proteomes" id="UP000604825"/>
    </source>
</evidence>
<dbReference type="Gene3D" id="3.30.710.10">
    <property type="entry name" value="Potassium Channel Kv1.1, Chain A"/>
    <property type="match status" value="1"/>
</dbReference>
<dbReference type="Proteomes" id="UP000604825">
    <property type="component" value="Unassembled WGS sequence"/>
</dbReference>
<reference evidence="4" key="1">
    <citation type="submission" date="2020-10" db="EMBL/GenBank/DDBJ databases">
        <authorList>
            <person name="Han B."/>
            <person name="Lu T."/>
            <person name="Zhao Q."/>
            <person name="Huang X."/>
            <person name="Zhao Y."/>
        </authorList>
    </citation>
    <scope>NUCLEOTIDE SEQUENCE</scope>
</reference>
<dbReference type="Gene3D" id="2.60.210.10">
    <property type="entry name" value="Apoptosis, Tumor Necrosis Factor Receptor Associated Protein 2, Chain A"/>
    <property type="match status" value="1"/>
</dbReference>
<dbReference type="SMART" id="SM00225">
    <property type="entry name" value="BTB"/>
    <property type="match status" value="1"/>
</dbReference>
<gene>
    <name evidence="4" type="ORF">NCGR_LOCUS63739</name>
</gene>
<dbReference type="AlphaFoldDB" id="A0A811SDE1"/>
<dbReference type="PROSITE" id="PS50097">
    <property type="entry name" value="BTB"/>
    <property type="match status" value="1"/>
</dbReference>
<dbReference type="InterPro" id="IPR056423">
    <property type="entry name" value="BACK_BPM_SPOP"/>
</dbReference>
<dbReference type="InterPro" id="IPR045005">
    <property type="entry name" value="BPM1-6"/>
</dbReference>
<dbReference type="CDD" id="cd18280">
    <property type="entry name" value="BTB_POZ_BPM_plant"/>
    <property type="match status" value="1"/>
</dbReference>
<comment type="pathway">
    <text evidence="1">Protein modification; protein ubiquitination.</text>
</comment>
<dbReference type="InterPro" id="IPR008974">
    <property type="entry name" value="TRAF-like"/>
</dbReference>
<comment type="caution">
    <text evidence="4">The sequence shown here is derived from an EMBL/GenBank/DDBJ whole genome shotgun (WGS) entry which is preliminary data.</text>
</comment>
<dbReference type="OrthoDB" id="681301at2759"/>
<dbReference type="InterPro" id="IPR000210">
    <property type="entry name" value="BTB/POZ_dom"/>
</dbReference>
<evidence type="ECO:0000256" key="2">
    <source>
        <dbReference type="ARBA" id="ARBA00010846"/>
    </source>
</evidence>
<name>A0A811SDE1_9POAL</name>
<dbReference type="SUPFAM" id="SSF49599">
    <property type="entry name" value="TRAF domain-like"/>
    <property type="match status" value="1"/>
</dbReference>
<evidence type="ECO:0000313" key="4">
    <source>
        <dbReference type="EMBL" id="CAD6339641.1"/>
    </source>
</evidence>
<dbReference type="Gene3D" id="1.25.40.420">
    <property type="match status" value="1"/>
</dbReference>
<organism evidence="4 5">
    <name type="scientific">Miscanthus lutarioriparius</name>
    <dbReference type="NCBI Taxonomy" id="422564"/>
    <lineage>
        <taxon>Eukaryota</taxon>
        <taxon>Viridiplantae</taxon>
        <taxon>Streptophyta</taxon>
        <taxon>Embryophyta</taxon>
        <taxon>Tracheophyta</taxon>
        <taxon>Spermatophyta</taxon>
        <taxon>Magnoliopsida</taxon>
        <taxon>Liliopsida</taxon>
        <taxon>Poales</taxon>
        <taxon>Poaceae</taxon>
        <taxon>PACMAD clade</taxon>
        <taxon>Panicoideae</taxon>
        <taxon>Andropogonodae</taxon>
        <taxon>Andropogoneae</taxon>
        <taxon>Saccharinae</taxon>
        <taxon>Miscanthus</taxon>
    </lineage>
</organism>
<dbReference type="CDD" id="cd00121">
    <property type="entry name" value="MATH"/>
    <property type="match status" value="1"/>
</dbReference>
<dbReference type="Pfam" id="PF24570">
    <property type="entry name" value="BACK_BPM_SPOP"/>
    <property type="match status" value="1"/>
</dbReference>
<proteinExistence type="inferred from homology"/>
<protein>
    <recommendedName>
        <fullName evidence="3">BTB domain-containing protein</fullName>
    </recommendedName>
</protein>
<dbReference type="EMBL" id="CAJGYO010000019">
    <property type="protein sequence ID" value="CAD6339641.1"/>
    <property type="molecule type" value="Genomic_DNA"/>
</dbReference>
<evidence type="ECO:0000256" key="1">
    <source>
        <dbReference type="ARBA" id="ARBA00004906"/>
    </source>
</evidence>
<dbReference type="GO" id="GO:0016567">
    <property type="term" value="P:protein ubiquitination"/>
    <property type="evidence" value="ECO:0007669"/>
    <property type="project" value="InterPro"/>
</dbReference>
<comment type="similarity">
    <text evidence="2">Belongs to the Tdpoz family.</text>
</comment>
<dbReference type="PANTHER" id="PTHR26379:SF191">
    <property type="entry name" value="OS06G0251200 PROTEIN"/>
    <property type="match status" value="1"/>
</dbReference>